<dbReference type="Proteomes" id="UP000050761">
    <property type="component" value="Unassembled WGS sequence"/>
</dbReference>
<protein>
    <submittedName>
        <fullName evidence="2">BACK domain-containing protein</fullName>
    </submittedName>
</protein>
<dbReference type="WBParaSite" id="HPBE_0002612801-mRNA-1">
    <property type="protein sequence ID" value="HPBE_0002612801-mRNA-1"/>
    <property type="gene ID" value="HPBE_0002612801"/>
</dbReference>
<sequence>LTCVRLWNNGKSGNYAVSDFSIYKLADAIADGYPVETVDLASCGLTESSLLALILAWVRRPLSDLCISLNYCLLLNKTSLLELLSSHDVFLTDSKLRKNGFCLTLFC</sequence>
<keyword evidence="1" id="KW-1185">Reference proteome</keyword>
<name>A0A183GTV8_HELPZ</name>
<organism evidence="1 2">
    <name type="scientific">Heligmosomoides polygyrus</name>
    <name type="common">Parasitic roundworm</name>
    <dbReference type="NCBI Taxonomy" id="6339"/>
    <lineage>
        <taxon>Eukaryota</taxon>
        <taxon>Metazoa</taxon>
        <taxon>Ecdysozoa</taxon>
        <taxon>Nematoda</taxon>
        <taxon>Chromadorea</taxon>
        <taxon>Rhabditida</taxon>
        <taxon>Rhabditina</taxon>
        <taxon>Rhabditomorpha</taxon>
        <taxon>Strongyloidea</taxon>
        <taxon>Heligmosomidae</taxon>
        <taxon>Heligmosomoides</taxon>
    </lineage>
</organism>
<evidence type="ECO:0000313" key="2">
    <source>
        <dbReference type="WBParaSite" id="HPBE_0002612801-mRNA-1"/>
    </source>
</evidence>
<dbReference type="AlphaFoldDB" id="A0A183GTV8"/>
<accession>A0A183GTV8</accession>
<proteinExistence type="predicted"/>
<evidence type="ECO:0000313" key="1">
    <source>
        <dbReference type="Proteomes" id="UP000050761"/>
    </source>
</evidence>
<reference evidence="2" key="1">
    <citation type="submission" date="2019-09" db="UniProtKB">
        <authorList>
            <consortium name="WormBaseParasite"/>
        </authorList>
    </citation>
    <scope>IDENTIFICATION</scope>
</reference>